<sequence>MPNATTLRKANPPKTPADAPNRCFTPPTGQVAFSQFIEEVYAELRHLAHAHMRREQPGHTLQTTALVHEVYLRLANCKGVSVTDRQQFFSLASRVMRHILVDYARAATSAKRGAGNRPAQLDGQWPAKELPIPEILALHEALQHLEAHDPHLGRVFELHAFGGLTNQEIATTLGVSLRTANRNLALSRAWMQRLLNGAGRRLESSPVAASSTV</sequence>
<dbReference type="InterPro" id="IPR036388">
    <property type="entry name" value="WH-like_DNA-bd_sf"/>
</dbReference>
<dbReference type="InterPro" id="IPR013324">
    <property type="entry name" value="RNA_pol_sigma_r3/r4-like"/>
</dbReference>
<evidence type="ECO:0000313" key="7">
    <source>
        <dbReference type="Proteomes" id="UP000676506"/>
    </source>
</evidence>
<dbReference type="InterPro" id="IPR011517">
    <property type="entry name" value="RNA_pol_sigma70_ECF-like"/>
</dbReference>
<dbReference type="EMBL" id="CP072649">
    <property type="protein sequence ID" value="QUW04319.1"/>
    <property type="molecule type" value="Genomic_DNA"/>
</dbReference>
<gene>
    <name evidence="6" type="ORF">J8C06_14900</name>
</gene>
<dbReference type="Gene3D" id="1.10.10.10">
    <property type="entry name" value="Winged helix-like DNA-binding domain superfamily/Winged helix DNA-binding domain"/>
    <property type="match status" value="1"/>
</dbReference>
<dbReference type="InterPro" id="IPR039425">
    <property type="entry name" value="RNA_pol_sigma-70-like"/>
</dbReference>
<dbReference type="InterPro" id="IPR053812">
    <property type="entry name" value="HTH_Sigma70_ECF-like"/>
</dbReference>
<evidence type="ECO:0000256" key="2">
    <source>
        <dbReference type="ARBA" id="ARBA00023082"/>
    </source>
</evidence>
<evidence type="ECO:0000256" key="4">
    <source>
        <dbReference type="SAM" id="MobiDB-lite"/>
    </source>
</evidence>
<dbReference type="NCBIfam" id="TIGR02937">
    <property type="entry name" value="sigma70-ECF"/>
    <property type="match status" value="1"/>
</dbReference>
<accession>A0ABX8BF72</accession>
<reference evidence="6 7" key="1">
    <citation type="submission" date="2021-03" db="EMBL/GenBank/DDBJ databases">
        <title>Genomic and phenotypic characterization of Chloracidobacterium isolates provides evidence for multiple species.</title>
        <authorList>
            <person name="Saini M.K."/>
            <person name="Costas A.M.G."/>
            <person name="Tank M."/>
            <person name="Bryant D.A."/>
        </authorList>
    </citation>
    <scope>NUCLEOTIDE SEQUENCE [LARGE SCALE GENOMIC DNA]</scope>
    <source>
        <strain evidence="6 7">BV2-C</strain>
    </source>
</reference>
<proteinExistence type="predicted"/>
<dbReference type="PANTHER" id="PTHR43133">
    <property type="entry name" value="RNA POLYMERASE ECF-TYPE SIGMA FACTO"/>
    <property type="match status" value="1"/>
</dbReference>
<dbReference type="Pfam" id="PF07638">
    <property type="entry name" value="Sigma70_ECF"/>
    <property type="match status" value="1"/>
</dbReference>
<evidence type="ECO:0000256" key="3">
    <source>
        <dbReference type="ARBA" id="ARBA00023163"/>
    </source>
</evidence>
<feature type="region of interest" description="Disordered" evidence="4">
    <location>
        <begin position="1"/>
        <end position="24"/>
    </location>
</feature>
<organism evidence="6 7">
    <name type="scientific">Chloracidobacterium validum</name>
    <dbReference type="NCBI Taxonomy" id="2821543"/>
    <lineage>
        <taxon>Bacteria</taxon>
        <taxon>Pseudomonadati</taxon>
        <taxon>Acidobacteriota</taxon>
        <taxon>Terriglobia</taxon>
        <taxon>Terriglobales</taxon>
        <taxon>Acidobacteriaceae</taxon>
        <taxon>Chloracidobacterium</taxon>
    </lineage>
</organism>
<evidence type="ECO:0000256" key="1">
    <source>
        <dbReference type="ARBA" id="ARBA00023015"/>
    </source>
</evidence>
<dbReference type="InterPro" id="IPR014284">
    <property type="entry name" value="RNA_pol_sigma-70_dom"/>
</dbReference>
<protein>
    <submittedName>
        <fullName evidence="6">Sigma-70 family RNA polymerase sigma factor</fullName>
    </submittedName>
</protein>
<evidence type="ECO:0000259" key="5">
    <source>
        <dbReference type="Pfam" id="PF07638"/>
    </source>
</evidence>
<dbReference type="Proteomes" id="UP000676506">
    <property type="component" value="Chromosome 2"/>
</dbReference>
<dbReference type="RefSeq" id="WP_211430208.1">
    <property type="nucleotide sequence ID" value="NZ_CP072649.1"/>
</dbReference>
<dbReference type="SUPFAM" id="SSF88659">
    <property type="entry name" value="Sigma3 and sigma4 domains of RNA polymerase sigma factors"/>
    <property type="match status" value="1"/>
</dbReference>
<name>A0ABX8BF72_9BACT</name>
<keyword evidence="1" id="KW-0805">Transcription regulation</keyword>
<feature type="domain" description="RNA polymerase sigma-70 ECF-like HTH" evidence="5">
    <location>
        <begin position="33"/>
        <end position="196"/>
    </location>
</feature>
<keyword evidence="2" id="KW-0731">Sigma factor</keyword>
<keyword evidence="7" id="KW-1185">Reference proteome</keyword>
<dbReference type="PANTHER" id="PTHR43133:SF39">
    <property type="entry name" value="SIMILAR TO RNA POLYMERASE SIGMA-E FACTOR"/>
    <property type="match status" value="1"/>
</dbReference>
<evidence type="ECO:0000313" key="6">
    <source>
        <dbReference type="EMBL" id="QUW04319.1"/>
    </source>
</evidence>
<keyword evidence="3" id="KW-0804">Transcription</keyword>
<dbReference type="NCBIfam" id="TIGR02999">
    <property type="entry name" value="Sig-70_X6"/>
    <property type="match status" value="1"/>
</dbReference>